<dbReference type="GO" id="GO:0004803">
    <property type="term" value="F:transposase activity"/>
    <property type="evidence" value="ECO:0007669"/>
    <property type="project" value="InterPro"/>
</dbReference>
<dbReference type="Pfam" id="PF02371">
    <property type="entry name" value="Transposase_20"/>
    <property type="match status" value="1"/>
</dbReference>
<dbReference type="OrthoDB" id="8261795at2"/>
<protein>
    <submittedName>
        <fullName evidence="2">IS110 family transposase</fullName>
    </submittedName>
</protein>
<accession>A0A5B8IV31</accession>
<name>A0A5B8IV31_9RHOB</name>
<evidence type="ECO:0000313" key="2">
    <source>
        <dbReference type="EMBL" id="QDY69464.1"/>
    </source>
</evidence>
<dbReference type="GO" id="GO:0003677">
    <property type="term" value="F:DNA binding"/>
    <property type="evidence" value="ECO:0007669"/>
    <property type="project" value="InterPro"/>
</dbReference>
<evidence type="ECO:0000313" key="3">
    <source>
        <dbReference type="Proteomes" id="UP000318483"/>
    </source>
</evidence>
<dbReference type="InterPro" id="IPR003346">
    <property type="entry name" value="Transposase_20"/>
</dbReference>
<organism evidence="2 3">
    <name type="scientific">Qingshengfaniella alkalisoli</name>
    <dbReference type="NCBI Taxonomy" id="2599296"/>
    <lineage>
        <taxon>Bacteria</taxon>
        <taxon>Pseudomonadati</taxon>
        <taxon>Pseudomonadota</taxon>
        <taxon>Alphaproteobacteria</taxon>
        <taxon>Rhodobacterales</taxon>
        <taxon>Paracoccaceae</taxon>
        <taxon>Qingshengfaniella</taxon>
    </lineage>
</organism>
<proteinExistence type="predicted"/>
<dbReference type="KEGG" id="lit:FPZ52_07365"/>
<feature type="domain" description="Transposase IS116/IS110/IS902 C-terminal" evidence="1">
    <location>
        <begin position="15"/>
        <end position="59"/>
    </location>
</feature>
<dbReference type="AlphaFoldDB" id="A0A5B8IV31"/>
<reference evidence="2 3" key="1">
    <citation type="submission" date="2019-07" db="EMBL/GenBank/DDBJ databases">
        <title>Litoreibacter alkalisoli sp. nov., isolated from saline-alkaline soil.</title>
        <authorList>
            <person name="Wang S."/>
            <person name="Xu L."/>
            <person name="Xing Y.-T."/>
            <person name="Sun J.-Q."/>
        </authorList>
    </citation>
    <scope>NUCLEOTIDE SEQUENCE [LARGE SCALE GENOMIC DNA]</scope>
    <source>
        <strain evidence="2 3">LN3S51</strain>
    </source>
</reference>
<sequence length="62" mass="6568">MLMAEKPELGQILGDKAAALTDLAPIAHDGGTMHCKRVIAGGRRLLRHAMFQAALAAITTRS</sequence>
<dbReference type="Proteomes" id="UP000318483">
    <property type="component" value="Chromosome"/>
</dbReference>
<gene>
    <name evidence="2" type="ORF">FPZ52_07365</name>
</gene>
<dbReference type="GO" id="GO:0006313">
    <property type="term" value="P:DNA transposition"/>
    <property type="evidence" value="ECO:0007669"/>
    <property type="project" value="InterPro"/>
</dbReference>
<keyword evidence="3" id="KW-1185">Reference proteome</keyword>
<evidence type="ECO:0000259" key="1">
    <source>
        <dbReference type="Pfam" id="PF02371"/>
    </source>
</evidence>
<dbReference type="EMBL" id="CP042261">
    <property type="protein sequence ID" value="QDY69464.1"/>
    <property type="molecule type" value="Genomic_DNA"/>
</dbReference>